<evidence type="ECO:0000259" key="1">
    <source>
        <dbReference type="PROSITE" id="PS51397"/>
    </source>
</evidence>
<keyword evidence="3" id="KW-1185">Reference proteome</keyword>
<dbReference type="KEGG" id="pno:SNOG_06598"/>
<dbReference type="Proteomes" id="UP000663193">
    <property type="component" value="Chromosome 9"/>
</dbReference>
<gene>
    <name evidence="2" type="ORF">JI435_065980</name>
</gene>
<dbReference type="Pfam" id="PF08325">
    <property type="entry name" value="WLM"/>
    <property type="match status" value="1"/>
</dbReference>
<dbReference type="InterPro" id="IPR013536">
    <property type="entry name" value="WLM_dom"/>
</dbReference>
<dbReference type="PROSITE" id="PS51397">
    <property type="entry name" value="WLM"/>
    <property type="match status" value="1"/>
</dbReference>
<name>A0A7U2I4N1_PHANO</name>
<sequence length="232" mass="27608">MSYKMWETCDAHHENQDNGKRFSAYACINPLDDTITWFRCSQSSIENFMRHFLQQLLIIVGPLLKSHNLRVSLFEELPHDGRHHGMNYMLQKERILKKNGKSAELCIKIRLLKGPNMWHMYPLGELLDIFCHELAHCWHREHGDDFLRKWVELRSELEKDLGGILKVYMRNRQYADRIKTLIEADRGLPPGKLPFIPEYTRQPNTTSMEAVERWDKKFRYMLQHAKTLDAKK</sequence>
<feature type="domain" description="WLM" evidence="1">
    <location>
        <begin position="23"/>
        <end position="216"/>
    </location>
</feature>
<accession>A0A7U2I4N1</accession>
<protein>
    <recommendedName>
        <fullName evidence="1">WLM domain-containing protein</fullName>
    </recommendedName>
</protein>
<proteinExistence type="predicted"/>
<dbReference type="PANTHER" id="PTHR46622:SF1">
    <property type="entry name" value="DNA-DEPENDENT METALLOPROTEASE WSS1"/>
    <property type="match status" value="1"/>
</dbReference>
<dbReference type="AlphaFoldDB" id="A0A7U2I4N1"/>
<evidence type="ECO:0000313" key="3">
    <source>
        <dbReference type="Proteomes" id="UP000663193"/>
    </source>
</evidence>
<dbReference type="VEuPathDB" id="FungiDB:JI435_065980"/>
<dbReference type="OrthoDB" id="261960at2759"/>
<evidence type="ECO:0000313" key="2">
    <source>
        <dbReference type="EMBL" id="QRC99267.1"/>
    </source>
</evidence>
<organism evidence="2 3">
    <name type="scientific">Phaeosphaeria nodorum (strain SN15 / ATCC MYA-4574 / FGSC 10173)</name>
    <name type="common">Glume blotch fungus</name>
    <name type="synonym">Parastagonospora nodorum</name>
    <dbReference type="NCBI Taxonomy" id="321614"/>
    <lineage>
        <taxon>Eukaryota</taxon>
        <taxon>Fungi</taxon>
        <taxon>Dikarya</taxon>
        <taxon>Ascomycota</taxon>
        <taxon>Pezizomycotina</taxon>
        <taxon>Dothideomycetes</taxon>
        <taxon>Pleosporomycetidae</taxon>
        <taxon>Pleosporales</taxon>
        <taxon>Pleosporineae</taxon>
        <taxon>Phaeosphaeriaceae</taxon>
        <taxon>Parastagonospora</taxon>
    </lineage>
</organism>
<dbReference type="PANTHER" id="PTHR46622">
    <property type="entry name" value="DNA-DEPENDENT METALLOPROTEASE WSS1"/>
    <property type="match status" value="1"/>
</dbReference>
<dbReference type="RefSeq" id="XP_001796965.1">
    <property type="nucleotide sequence ID" value="XM_001796913.1"/>
</dbReference>
<reference evidence="3" key="1">
    <citation type="journal article" date="2021" name="BMC Genomics">
        <title>Chromosome-level genome assembly and manually-curated proteome of model necrotroph Parastagonospora nodorum Sn15 reveals a genome-wide trove of candidate effector homologs, and redundancy of virulence-related functions within an accessory chromosome.</title>
        <authorList>
            <person name="Bertazzoni S."/>
            <person name="Jones D.A.B."/>
            <person name="Phan H.T."/>
            <person name="Tan K.-C."/>
            <person name="Hane J.K."/>
        </authorList>
    </citation>
    <scope>NUCLEOTIDE SEQUENCE [LARGE SCALE GENOMIC DNA]</scope>
    <source>
        <strain evidence="3">SN15 / ATCC MYA-4574 / FGSC 10173)</strain>
    </source>
</reference>
<dbReference type="InterPro" id="IPR053000">
    <property type="entry name" value="WSS1-like_metalloprotease"/>
</dbReference>
<dbReference type="EMBL" id="CP069031">
    <property type="protein sequence ID" value="QRC99267.1"/>
    <property type="molecule type" value="Genomic_DNA"/>
</dbReference>